<protein>
    <recommendedName>
        <fullName evidence="2">EF-hand domain-containing protein</fullName>
    </recommendedName>
</protein>
<sequence length="199" mass="21457">LKHIGQSPQAKDAVAAMTGFADMLTSAVRSHTGLHYVPSFNDFSSNSADDAEAIELDGAPRDQLRVAASAPPPPHKTSNKTDDLPAPTIAGADIHKVNRPMLGPSAGRADWIIDNARGGSRAPSVWQFILQSQSKEKLPAFHDITSSRHEHATIGAEELKQHFKVTSDQAAAMLAEADRDNDSRISRQEFDDILNEVSA</sequence>
<dbReference type="InterPro" id="IPR011992">
    <property type="entry name" value="EF-hand-dom_pair"/>
</dbReference>
<evidence type="ECO:0000313" key="4">
    <source>
        <dbReference type="Proteomes" id="UP000236333"/>
    </source>
</evidence>
<keyword evidence="4" id="KW-1185">Reference proteome</keyword>
<dbReference type="Proteomes" id="UP000236333">
    <property type="component" value="Unassembled WGS sequence"/>
</dbReference>
<reference evidence="3 4" key="1">
    <citation type="journal article" date="2017" name="Mol. Biol. Evol.">
        <title>The 4-celled Tetrabaena socialis nuclear genome reveals the essential components for genetic control of cell number at the origin of multicellularity in the volvocine lineage.</title>
        <authorList>
            <person name="Featherston J."/>
            <person name="Arakaki Y."/>
            <person name="Hanschen E.R."/>
            <person name="Ferris P.J."/>
            <person name="Michod R.E."/>
            <person name="Olson B.J.S.C."/>
            <person name="Nozaki H."/>
            <person name="Durand P.M."/>
        </authorList>
    </citation>
    <scope>NUCLEOTIDE SEQUENCE [LARGE SCALE GENOMIC DNA]</scope>
    <source>
        <strain evidence="3 4">NIES-571</strain>
    </source>
</reference>
<dbReference type="OrthoDB" id="528303at2759"/>
<dbReference type="PROSITE" id="PS50222">
    <property type="entry name" value="EF_HAND_2"/>
    <property type="match status" value="1"/>
</dbReference>
<dbReference type="Gene3D" id="1.10.238.10">
    <property type="entry name" value="EF-hand"/>
    <property type="match status" value="1"/>
</dbReference>
<dbReference type="EMBL" id="PGGS01000611">
    <property type="protein sequence ID" value="PNH02682.1"/>
    <property type="molecule type" value="Genomic_DNA"/>
</dbReference>
<evidence type="ECO:0000313" key="3">
    <source>
        <dbReference type="EMBL" id="PNH02682.1"/>
    </source>
</evidence>
<dbReference type="InterPro" id="IPR002048">
    <property type="entry name" value="EF_hand_dom"/>
</dbReference>
<name>A0A2J7ZQZ2_9CHLO</name>
<dbReference type="AlphaFoldDB" id="A0A2J7ZQZ2"/>
<accession>A0A2J7ZQZ2</accession>
<dbReference type="GO" id="GO:0005509">
    <property type="term" value="F:calcium ion binding"/>
    <property type="evidence" value="ECO:0007669"/>
    <property type="project" value="InterPro"/>
</dbReference>
<gene>
    <name evidence="3" type="ORF">TSOC_011323</name>
</gene>
<feature type="domain" description="EF-hand" evidence="2">
    <location>
        <begin position="165"/>
        <end position="199"/>
    </location>
</feature>
<evidence type="ECO:0000259" key="2">
    <source>
        <dbReference type="PROSITE" id="PS50222"/>
    </source>
</evidence>
<comment type="caution">
    <text evidence="3">The sequence shown here is derived from an EMBL/GenBank/DDBJ whole genome shotgun (WGS) entry which is preliminary data.</text>
</comment>
<proteinExistence type="predicted"/>
<feature type="region of interest" description="Disordered" evidence="1">
    <location>
        <begin position="65"/>
        <end position="87"/>
    </location>
</feature>
<dbReference type="SUPFAM" id="SSF47473">
    <property type="entry name" value="EF-hand"/>
    <property type="match status" value="1"/>
</dbReference>
<organism evidence="3 4">
    <name type="scientific">Tetrabaena socialis</name>
    <dbReference type="NCBI Taxonomy" id="47790"/>
    <lineage>
        <taxon>Eukaryota</taxon>
        <taxon>Viridiplantae</taxon>
        <taxon>Chlorophyta</taxon>
        <taxon>core chlorophytes</taxon>
        <taxon>Chlorophyceae</taxon>
        <taxon>CS clade</taxon>
        <taxon>Chlamydomonadales</taxon>
        <taxon>Tetrabaenaceae</taxon>
        <taxon>Tetrabaena</taxon>
    </lineage>
</organism>
<evidence type="ECO:0000256" key="1">
    <source>
        <dbReference type="SAM" id="MobiDB-lite"/>
    </source>
</evidence>
<feature type="non-terminal residue" evidence="3">
    <location>
        <position position="1"/>
    </location>
</feature>